<evidence type="ECO:0000313" key="2">
    <source>
        <dbReference type="Proteomes" id="UP001054945"/>
    </source>
</evidence>
<organism evidence="1 2">
    <name type="scientific">Caerostris extrusa</name>
    <name type="common">Bark spider</name>
    <name type="synonym">Caerostris bankana</name>
    <dbReference type="NCBI Taxonomy" id="172846"/>
    <lineage>
        <taxon>Eukaryota</taxon>
        <taxon>Metazoa</taxon>
        <taxon>Ecdysozoa</taxon>
        <taxon>Arthropoda</taxon>
        <taxon>Chelicerata</taxon>
        <taxon>Arachnida</taxon>
        <taxon>Araneae</taxon>
        <taxon>Araneomorphae</taxon>
        <taxon>Entelegynae</taxon>
        <taxon>Araneoidea</taxon>
        <taxon>Araneidae</taxon>
        <taxon>Caerostris</taxon>
    </lineage>
</organism>
<comment type="caution">
    <text evidence="1">The sequence shown here is derived from an EMBL/GenBank/DDBJ whole genome shotgun (WGS) entry which is preliminary data.</text>
</comment>
<reference evidence="1 2" key="1">
    <citation type="submission" date="2021-06" db="EMBL/GenBank/DDBJ databases">
        <title>Caerostris extrusa draft genome.</title>
        <authorList>
            <person name="Kono N."/>
            <person name="Arakawa K."/>
        </authorList>
    </citation>
    <scope>NUCLEOTIDE SEQUENCE [LARGE SCALE GENOMIC DNA]</scope>
</reference>
<sequence length="114" mass="12871">MPSMPNIHSTWLDLLRWGVKSTPSYQSRGLGSEENTYGERGGCLGKGAPKEIFIVIRWRKINNEQTSDTNLSSILLYTPPTSTSMWPSSINRKASCEQHVIPFRDVTKAGSEWR</sequence>
<accession>A0AAV4XQJ5</accession>
<evidence type="ECO:0000313" key="1">
    <source>
        <dbReference type="EMBL" id="GIY96241.1"/>
    </source>
</evidence>
<name>A0AAV4XQJ5_CAEEX</name>
<dbReference type="EMBL" id="BPLR01000641">
    <property type="protein sequence ID" value="GIY96241.1"/>
    <property type="molecule type" value="Genomic_DNA"/>
</dbReference>
<proteinExistence type="predicted"/>
<dbReference type="Proteomes" id="UP001054945">
    <property type="component" value="Unassembled WGS sequence"/>
</dbReference>
<gene>
    <name evidence="1" type="ORF">CEXT_524401</name>
</gene>
<protein>
    <submittedName>
        <fullName evidence="1">Uncharacterized protein</fullName>
    </submittedName>
</protein>
<dbReference type="AlphaFoldDB" id="A0AAV4XQJ5"/>
<keyword evidence="2" id="KW-1185">Reference proteome</keyword>